<evidence type="ECO:0000256" key="1">
    <source>
        <dbReference type="ARBA" id="ARBA00022723"/>
    </source>
</evidence>
<evidence type="ECO:0000313" key="5">
    <source>
        <dbReference type="EMBL" id="QYY41979.1"/>
    </source>
</evidence>
<reference evidence="5 6" key="1">
    <citation type="submission" date="2021-08" db="EMBL/GenBank/DDBJ databases">
        <title>Complete genome sequence of the strain Aneurinibacillus thermoaerophilus CCM 8960.</title>
        <authorList>
            <person name="Musilova J."/>
            <person name="Kourilova X."/>
            <person name="Pernicova I."/>
            <person name="Bezdicek M."/>
            <person name="Lengerova M."/>
            <person name="Obruca S."/>
            <person name="Sedlar K."/>
        </authorList>
    </citation>
    <scope>NUCLEOTIDE SEQUENCE [LARGE SCALE GENOMIC DNA]</scope>
    <source>
        <strain evidence="5 6">CCM 8960</strain>
    </source>
</reference>
<dbReference type="PANTHER" id="PTHR10587">
    <property type="entry name" value="GLYCOSYL TRANSFERASE-RELATED"/>
    <property type="match status" value="1"/>
</dbReference>
<evidence type="ECO:0000259" key="4">
    <source>
        <dbReference type="PROSITE" id="PS51677"/>
    </source>
</evidence>
<protein>
    <submittedName>
        <fullName evidence="5">Polysaccharide deacetylase family protein</fullName>
    </submittedName>
</protein>
<evidence type="ECO:0000256" key="2">
    <source>
        <dbReference type="ARBA" id="ARBA00022801"/>
    </source>
</evidence>
<dbReference type="Gene3D" id="3.20.20.370">
    <property type="entry name" value="Glycoside hydrolase/deacetylase"/>
    <property type="match status" value="1"/>
</dbReference>
<dbReference type="GeneID" id="97142483"/>
<sequence length="237" mass="27050">MKIVKLFVSLIATLLCCWATVFPAAPAISKSTASPIYHVDTKRKLIALTFDDGPHPVYTAKLLNILDKYHAKATFFVVGQRAKWYPRVIRDINRRGHEIGNHTFTHPRMKNITTARLRDEIRKTDQVIYSLIGKHPRFFRPPGGEVTYTVLLSSTKQKHPVVIWSYHQDTRDWAHPGIDYIVNKVTSGAKPGDIILFHDSGIDQTQTLLAVEKILPILSKKGYKFVTLSHLLQEKER</sequence>
<feature type="chain" id="PRO_5047507071" evidence="3">
    <location>
        <begin position="25"/>
        <end position="237"/>
    </location>
</feature>
<dbReference type="InterPro" id="IPR050248">
    <property type="entry name" value="Polysacc_deacetylase_ArnD"/>
</dbReference>
<keyword evidence="3" id="KW-0732">Signal</keyword>
<dbReference type="EMBL" id="CP080764">
    <property type="protein sequence ID" value="QYY41979.1"/>
    <property type="molecule type" value="Genomic_DNA"/>
</dbReference>
<dbReference type="SUPFAM" id="SSF88713">
    <property type="entry name" value="Glycoside hydrolase/deacetylase"/>
    <property type="match status" value="1"/>
</dbReference>
<dbReference type="RefSeq" id="WP_057898000.1">
    <property type="nucleotide sequence ID" value="NZ_CP080764.1"/>
</dbReference>
<dbReference type="Proteomes" id="UP000826616">
    <property type="component" value="Chromosome"/>
</dbReference>
<dbReference type="InterPro" id="IPR002509">
    <property type="entry name" value="NODB_dom"/>
</dbReference>
<feature type="signal peptide" evidence="3">
    <location>
        <begin position="1"/>
        <end position="24"/>
    </location>
</feature>
<dbReference type="Pfam" id="PF01522">
    <property type="entry name" value="Polysacc_deac_1"/>
    <property type="match status" value="1"/>
</dbReference>
<gene>
    <name evidence="5" type="ORF">K3F53_13955</name>
</gene>
<keyword evidence="2" id="KW-0378">Hydrolase</keyword>
<proteinExistence type="predicted"/>
<dbReference type="PANTHER" id="PTHR10587:SF133">
    <property type="entry name" value="CHITIN DEACETYLASE 1-RELATED"/>
    <property type="match status" value="1"/>
</dbReference>
<name>A0ABX8YA51_ANETH</name>
<evidence type="ECO:0000256" key="3">
    <source>
        <dbReference type="SAM" id="SignalP"/>
    </source>
</evidence>
<keyword evidence="6" id="KW-1185">Reference proteome</keyword>
<evidence type="ECO:0000313" key="6">
    <source>
        <dbReference type="Proteomes" id="UP000826616"/>
    </source>
</evidence>
<dbReference type="PROSITE" id="PS51677">
    <property type="entry name" value="NODB"/>
    <property type="match status" value="1"/>
</dbReference>
<dbReference type="CDD" id="cd10917">
    <property type="entry name" value="CE4_NodB_like_6s_7s"/>
    <property type="match status" value="1"/>
</dbReference>
<accession>A0ABX8YA51</accession>
<dbReference type="InterPro" id="IPR011330">
    <property type="entry name" value="Glyco_hydro/deAcase_b/a-brl"/>
</dbReference>
<organism evidence="5 6">
    <name type="scientific">Aneurinibacillus thermoaerophilus</name>
    <dbReference type="NCBI Taxonomy" id="143495"/>
    <lineage>
        <taxon>Bacteria</taxon>
        <taxon>Bacillati</taxon>
        <taxon>Bacillota</taxon>
        <taxon>Bacilli</taxon>
        <taxon>Bacillales</taxon>
        <taxon>Paenibacillaceae</taxon>
        <taxon>Aneurinibacillus group</taxon>
        <taxon>Aneurinibacillus</taxon>
    </lineage>
</organism>
<feature type="domain" description="NodB homology" evidence="4">
    <location>
        <begin position="44"/>
        <end position="226"/>
    </location>
</feature>
<keyword evidence="1" id="KW-0479">Metal-binding</keyword>